<evidence type="ECO:0000259" key="3">
    <source>
        <dbReference type="PROSITE" id="PS50097"/>
    </source>
</evidence>
<dbReference type="SMART" id="SM00225">
    <property type="entry name" value="BTB"/>
    <property type="match status" value="1"/>
</dbReference>
<dbReference type="PANTHER" id="PTHR45632">
    <property type="entry name" value="LD33804P"/>
    <property type="match status" value="1"/>
</dbReference>
<gene>
    <name evidence="4" type="ORF">GSTENG00025475001</name>
</gene>
<dbReference type="Gene3D" id="1.25.40.420">
    <property type="match status" value="1"/>
</dbReference>
<dbReference type="PANTHER" id="PTHR45632:SF8">
    <property type="entry name" value="KELCH-LIKE PROTEIN 34"/>
    <property type="match status" value="1"/>
</dbReference>
<dbReference type="AlphaFoldDB" id="Q4S1N2"/>
<evidence type="ECO:0000313" key="4">
    <source>
        <dbReference type="EMBL" id="CAG05450.1"/>
    </source>
</evidence>
<evidence type="ECO:0000256" key="2">
    <source>
        <dbReference type="ARBA" id="ARBA00022737"/>
    </source>
</evidence>
<dbReference type="OrthoDB" id="10027872at2759"/>
<protein>
    <submittedName>
        <fullName evidence="4">(spotted green pufferfish) hypothetical protein</fullName>
    </submittedName>
</protein>
<dbReference type="SMART" id="SM00612">
    <property type="entry name" value="Kelch"/>
    <property type="match status" value="6"/>
</dbReference>
<dbReference type="InterPro" id="IPR011333">
    <property type="entry name" value="SKP1/BTB/POZ_sf"/>
</dbReference>
<reference evidence="4" key="2">
    <citation type="submission" date="2004-02" db="EMBL/GenBank/DDBJ databases">
        <authorList>
            <consortium name="Genoscope"/>
            <consortium name="Whitehead Institute Centre for Genome Research"/>
        </authorList>
    </citation>
    <scope>NUCLEOTIDE SEQUENCE</scope>
</reference>
<dbReference type="EMBL" id="CAAE01014768">
    <property type="protein sequence ID" value="CAG05450.1"/>
    <property type="molecule type" value="Genomic_DNA"/>
</dbReference>
<dbReference type="Pfam" id="PF00651">
    <property type="entry name" value="BTB"/>
    <property type="match status" value="1"/>
</dbReference>
<dbReference type="InterPro" id="IPR017096">
    <property type="entry name" value="BTB-kelch_protein"/>
</dbReference>
<dbReference type="Gene3D" id="3.30.710.10">
    <property type="entry name" value="Potassium Channel Kv1.1, Chain A"/>
    <property type="match status" value="1"/>
</dbReference>
<dbReference type="InterPro" id="IPR006652">
    <property type="entry name" value="Kelch_1"/>
</dbReference>
<dbReference type="SUPFAM" id="SSF117281">
    <property type="entry name" value="Kelch motif"/>
    <property type="match status" value="1"/>
</dbReference>
<feature type="domain" description="BTB" evidence="3">
    <location>
        <begin position="28"/>
        <end position="95"/>
    </location>
</feature>
<reference evidence="4" key="1">
    <citation type="journal article" date="2004" name="Nature">
        <title>Genome duplication in the teleost fish Tetraodon nigroviridis reveals the early vertebrate proto-karyotype.</title>
        <authorList>
            <person name="Jaillon O."/>
            <person name="Aury J.-M."/>
            <person name="Brunet F."/>
            <person name="Petit J.-L."/>
            <person name="Stange-Thomann N."/>
            <person name="Mauceli E."/>
            <person name="Bouneau L."/>
            <person name="Fischer C."/>
            <person name="Ozouf-Costaz C."/>
            <person name="Bernot A."/>
            <person name="Nicaud S."/>
            <person name="Jaffe D."/>
            <person name="Fisher S."/>
            <person name="Lutfalla G."/>
            <person name="Dossat C."/>
            <person name="Segurens B."/>
            <person name="Dasilva C."/>
            <person name="Salanoubat M."/>
            <person name="Levy M."/>
            <person name="Boudet N."/>
            <person name="Castellano S."/>
            <person name="Anthouard V."/>
            <person name="Jubin C."/>
            <person name="Castelli V."/>
            <person name="Katinka M."/>
            <person name="Vacherie B."/>
            <person name="Biemont C."/>
            <person name="Skalli Z."/>
            <person name="Cattolico L."/>
            <person name="Poulain J."/>
            <person name="De Berardinis V."/>
            <person name="Cruaud C."/>
            <person name="Duprat S."/>
            <person name="Brottier P."/>
            <person name="Coutanceau J.-P."/>
            <person name="Gouzy J."/>
            <person name="Parra G."/>
            <person name="Lardier G."/>
            <person name="Chapple C."/>
            <person name="McKernan K.J."/>
            <person name="McEwan P."/>
            <person name="Bosak S."/>
            <person name="Kellis M."/>
            <person name="Volff J.-N."/>
            <person name="Guigo R."/>
            <person name="Zody M.C."/>
            <person name="Mesirov J."/>
            <person name="Lindblad-Toh K."/>
            <person name="Birren B."/>
            <person name="Nusbaum C."/>
            <person name="Kahn D."/>
            <person name="Robinson-Rechavi M."/>
            <person name="Laudet V."/>
            <person name="Schachter V."/>
            <person name="Quetier F."/>
            <person name="Saurin W."/>
            <person name="Scarpelli C."/>
            <person name="Wincker P."/>
            <person name="Lander E.S."/>
            <person name="Weissenbach J."/>
            <person name="Roest Crollius H."/>
        </authorList>
    </citation>
    <scope>NUCLEOTIDE SEQUENCE [LARGE SCALE GENOMIC DNA]</scope>
</reference>
<dbReference type="SUPFAM" id="SSF54695">
    <property type="entry name" value="POZ domain"/>
    <property type="match status" value="1"/>
</dbReference>
<dbReference type="Pfam" id="PF01344">
    <property type="entry name" value="Kelch_1"/>
    <property type="match status" value="2"/>
</dbReference>
<dbReference type="Pfam" id="PF07707">
    <property type="entry name" value="BACK"/>
    <property type="match status" value="1"/>
</dbReference>
<dbReference type="KEGG" id="tng:GSTEN00025475G001"/>
<dbReference type="InterPro" id="IPR011705">
    <property type="entry name" value="BACK"/>
</dbReference>
<keyword evidence="1" id="KW-0880">Kelch repeat</keyword>
<comment type="caution">
    <text evidence="4">The sequence shown here is derived from an EMBL/GenBank/DDBJ whole genome shotgun (WGS) entry which is preliminary data.</text>
</comment>
<evidence type="ECO:0000256" key="1">
    <source>
        <dbReference type="ARBA" id="ARBA00022441"/>
    </source>
</evidence>
<organism evidence="4">
    <name type="scientific">Tetraodon nigroviridis</name>
    <name type="common">Spotted green pufferfish</name>
    <name type="synonym">Chelonodon nigroviridis</name>
    <dbReference type="NCBI Taxonomy" id="99883"/>
    <lineage>
        <taxon>Eukaryota</taxon>
        <taxon>Metazoa</taxon>
        <taxon>Chordata</taxon>
        <taxon>Craniata</taxon>
        <taxon>Vertebrata</taxon>
        <taxon>Euteleostomi</taxon>
        <taxon>Actinopterygii</taxon>
        <taxon>Neopterygii</taxon>
        <taxon>Teleostei</taxon>
        <taxon>Neoteleostei</taxon>
        <taxon>Acanthomorphata</taxon>
        <taxon>Eupercaria</taxon>
        <taxon>Tetraodontiformes</taxon>
        <taxon>Tetradontoidea</taxon>
        <taxon>Tetraodontidae</taxon>
        <taxon>Tetraodon</taxon>
    </lineage>
</organism>
<sequence>SYSLLYSSSQRTGLLSGFQRLRSLRRMCDVVLEAGGVSFPCHRAFLASSSEYFWALFGETTAERFAGCIRLPALTPEGLEAILDFLYSGWLSISPATLHSVLQAARYLQVESAVSICERFITDALCAENCCSYANLAEHHALSDALAAANQTIALEMATLLRESRDDLLRLNIQSLMVLLDADEIPGVKEAELIMVVIDWLNENGPLPLLKSNCLLSRLRFGLVSSSDIASLGHAHKAMATPLIRGQLTRALEYHRLGPSQPVSQSRQTTLRVSPSRVLLVGGGSSPDWPEQTMTAFDPGSRKFSTLSSSLPLRLRNHCVCSVGGFLFVLGGEEFKDDDEDGIKSAVLSNQAWRYDPRFDCWEQLESMLERRAQFTCCVVADVIYAIGGQSSRPKTNGHTSVASMEFYEMGTASWRKGAPMPRPLYGHASAVLNSNVYVAGGLTGNRMHFHGSNYSPSLYDQRETSKEVHSWNPRGRLWEKRAPMSIARFHHRLASANGHIYALLGMYEPFCNIERYDAQADHWTQLRPLLIGSFNYGMVSMPSGNLLLFGGRRWSNGQEVIINSVLEYDTKIDRWREICQMPRPLTGTECTLLPLPD</sequence>
<name>Q4S1N2_TETNG</name>
<dbReference type="Gene3D" id="2.120.10.80">
    <property type="entry name" value="Kelch-type beta propeller"/>
    <property type="match status" value="2"/>
</dbReference>
<accession>Q4S1N2</accession>
<dbReference type="InterPro" id="IPR015915">
    <property type="entry name" value="Kelch-typ_b-propeller"/>
</dbReference>
<proteinExistence type="predicted"/>
<dbReference type="InterPro" id="IPR000210">
    <property type="entry name" value="BTB/POZ_dom"/>
</dbReference>
<dbReference type="PROSITE" id="PS50097">
    <property type="entry name" value="BTB"/>
    <property type="match status" value="1"/>
</dbReference>
<feature type="non-terminal residue" evidence="4">
    <location>
        <position position="1"/>
    </location>
</feature>
<keyword evidence="2" id="KW-0677">Repeat</keyword>
<dbReference type="PIRSF" id="PIRSF037037">
    <property type="entry name" value="Kelch-like_protein_gigaxonin"/>
    <property type="match status" value="1"/>
</dbReference>
<dbReference type="SMART" id="SM00875">
    <property type="entry name" value="BACK"/>
    <property type="match status" value="1"/>
</dbReference>